<dbReference type="AlphaFoldDB" id="A0A2S0L349"/>
<dbReference type="EMBL" id="CP027228">
    <property type="protein sequence ID" value="AVM47712.1"/>
    <property type="molecule type" value="Genomic_DNA"/>
</dbReference>
<keyword evidence="2" id="KW-1185">Reference proteome</keyword>
<accession>A0A2S0L349</accession>
<sequence>MFTEWIERKKRKRNCKMHFGSDSIRMKDCIVAPVHMISDEIYDNQELDFYVETKYDVYLLRIINKEDRRGIICPAKRDGIIYIISNLPVSRENITKQIERVLNSVEKYGFPNLNNPKFEVDFDIE</sequence>
<gene>
    <name evidence="1" type="ORF">C5Q96_02110</name>
</gene>
<name>A0A2S0L349_9FIRM</name>
<dbReference type="OrthoDB" id="360281at2"/>
<dbReference type="KEGG" id="mdv:C5Q96_02110"/>
<dbReference type="Proteomes" id="UP000237883">
    <property type="component" value="Chromosome"/>
</dbReference>
<reference evidence="2" key="1">
    <citation type="submission" date="2018-02" db="EMBL/GenBank/DDBJ databases">
        <authorList>
            <person name="Holder M.E."/>
            <person name="Ajami N.J."/>
            <person name="Petrosino J.F."/>
        </authorList>
    </citation>
    <scope>NUCLEOTIDE SEQUENCE [LARGE SCALE GENOMIC DNA]</scope>
    <source>
        <strain evidence="2">CCUG 47132</strain>
    </source>
</reference>
<evidence type="ECO:0000313" key="2">
    <source>
        <dbReference type="Proteomes" id="UP000237883"/>
    </source>
</evidence>
<organism evidence="1 2">
    <name type="scientific">Mogibacterium diversum</name>
    <dbReference type="NCBI Taxonomy" id="114527"/>
    <lineage>
        <taxon>Bacteria</taxon>
        <taxon>Bacillati</taxon>
        <taxon>Bacillota</taxon>
        <taxon>Clostridia</taxon>
        <taxon>Peptostreptococcales</taxon>
        <taxon>Anaerovoracaceae</taxon>
        <taxon>Mogibacterium</taxon>
    </lineage>
</organism>
<proteinExistence type="predicted"/>
<protein>
    <submittedName>
        <fullName evidence="1">Uncharacterized protein</fullName>
    </submittedName>
</protein>
<evidence type="ECO:0000313" key="1">
    <source>
        <dbReference type="EMBL" id="AVM47712.1"/>
    </source>
</evidence>